<evidence type="ECO:0000313" key="2">
    <source>
        <dbReference type="Proteomes" id="UP000559117"/>
    </source>
</evidence>
<dbReference type="Pfam" id="PF09612">
    <property type="entry name" value="HtrL_YibB"/>
    <property type="match status" value="1"/>
</dbReference>
<proteinExistence type="predicted"/>
<organism evidence="1 2">
    <name type="scientific">Pectinatus brassicae</name>
    <dbReference type="NCBI Taxonomy" id="862415"/>
    <lineage>
        <taxon>Bacteria</taxon>
        <taxon>Bacillati</taxon>
        <taxon>Bacillota</taxon>
        <taxon>Negativicutes</taxon>
        <taxon>Selenomonadales</taxon>
        <taxon>Selenomonadaceae</taxon>
        <taxon>Pectinatus</taxon>
    </lineage>
</organism>
<evidence type="ECO:0000313" key="1">
    <source>
        <dbReference type="EMBL" id="MBB5335923.1"/>
    </source>
</evidence>
<dbReference type="AlphaFoldDB" id="A0A840USI6"/>
<sequence>MSELTIVTAFFDIGRNNWSNSQRSSNKYIDYFKFWARIKNNLIIYTEKDFAEEIFNIRKSYGLENRTTVIVIDNFLNCDKEIYEKISLAMQSKIFRYFRKAPNNPESWNVKYNYITYLKSYFVDDAIKRDLAKGFIAWLDFGFNKNGTDDYPHTKEFDFLWQYDFVDKMHLFVIEDVGIDKPIFDIVKDMDSIITGTGIIGPQFLWPVYHNLCRESMISLTDCGFADDDQTIALMAYRKNPDIFKLYKTDTWLSWFKELGAEHLTIRPFKKKNYQQYKKLCKISLKEKKYNQAFNYYLNYLFRRFK</sequence>
<dbReference type="InterPro" id="IPR011735">
    <property type="entry name" value="WlaTC/HtrL_glycosyltransf"/>
</dbReference>
<dbReference type="Proteomes" id="UP000559117">
    <property type="component" value="Unassembled WGS sequence"/>
</dbReference>
<keyword evidence="2" id="KW-1185">Reference proteome</keyword>
<gene>
    <name evidence="1" type="ORF">HNR32_001067</name>
</gene>
<reference evidence="1 2" key="1">
    <citation type="submission" date="2020-08" db="EMBL/GenBank/DDBJ databases">
        <title>Genomic Encyclopedia of Type Strains, Phase IV (KMG-IV): sequencing the most valuable type-strain genomes for metagenomic binning, comparative biology and taxonomic classification.</title>
        <authorList>
            <person name="Goeker M."/>
        </authorList>
    </citation>
    <scope>NUCLEOTIDE SEQUENCE [LARGE SCALE GENOMIC DNA]</scope>
    <source>
        <strain evidence="1 2">DSM 24661</strain>
    </source>
</reference>
<name>A0A840USI6_9FIRM</name>
<comment type="caution">
    <text evidence="1">The sequence shown here is derived from an EMBL/GenBank/DDBJ whole genome shotgun (WGS) entry which is preliminary data.</text>
</comment>
<protein>
    <submittedName>
        <fullName evidence="1">Protein YibB</fullName>
    </submittedName>
</protein>
<accession>A0A840USI6</accession>
<dbReference type="EMBL" id="JACHFH010000010">
    <property type="protein sequence ID" value="MBB5335923.1"/>
    <property type="molecule type" value="Genomic_DNA"/>
</dbReference>
<dbReference type="RefSeq" id="WP_183860378.1">
    <property type="nucleotide sequence ID" value="NZ_JACHFH010000010.1"/>
</dbReference>